<protein>
    <submittedName>
        <fullName evidence="2">Phage terminase large subunit (GpA)</fullName>
    </submittedName>
</protein>
<dbReference type="GO" id="GO:0004519">
    <property type="term" value="F:endonuclease activity"/>
    <property type="evidence" value="ECO:0007669"/>
    <property type="project" value="InterPro"/>
</dbReference>
<name>A0A5C5W8G9_9BACT</name>
<dbReference type="RefSeq" id="WP_146571625.1">
    <property type="nucleotide sequence ID" value="NZ_SJPH01000002.1"/>
</dbReference>
<dbReference type="OrthoDB" id="234808at2"/>
<evidence type="ECO:0000313" key="3">
    <source>
        <dbReference type="Proteomes" id="UP000318995"/>
    </source>
</evidence>
<evidence type="ECO:0000313" key="2">
    <source>
        <dbReference type="EMBL" id="TWT47188.1"/>
    </source>
</evidence>
<dbReference type="Pfam" id="PF20454">
    <property type="entry name" value="GpA_nuclease"/>
    <property type="match status" value="1"/>
</dbReference>
<reference evidence="2 3" key="1">
    <citation type="submission" date="2019-02" db="EMBL/GenBank/DDBJ databases">
        <title>Deep-cultivation of Planctomycetes and their phenomic and genomic characterization uncovers novel biology.</title>
        <authorList>
            <person name="Wiegand S."/>
            <person name="Jogler M."/>
            <person name="Boedeker C."/>
            <person name="Pinto D."/>
            <person name="Vollmers J."/>
            <person name="Rivas-Marin E."/>
            <person name="Kohn T."/>
            <person name="Peeters S.H."/>
            <person name="Heuer A."/>
            <person name="Rast P."/>
            <person name="Oberbeckmann S."/>
            <person name="Bunk B."/>
            <person name="Jeske O."/>
            <person name="Meyerdierks A."/>
            <person name="Storesund J.E."/>
            <person name="Kallscheuer N."/>
            <person name="Luecker S."/>
            <person name="Lage O.M."/>
            <person name="Pohl T."/>
            <person name="Merkel B.J."/>
            <person name="Hornburger P."/>
            <person name="Mueller R.-W."/>
            <person name="Bruemmer F."/>
            <person name="Labrenz M."/>
            <person name="Spormann A.M."/>
            <person name="Op Den Camp H."/>
            <person name="Overmann J."/>
            <person name="Amann R."/>
            <person name="Jetten M.S.M."/>
            <person name="Mascher T."/>
            <person name="Medema M.H."/>
            <person name="Devos D.P."/>
            <person name="Kaster A.-K."/>
            <person name="Ovreas L."/>
            <person name="Rohde M."/>
            <person name="Galperin M.Y."/>
            <person name="Jogler C."/>
        </authorList>
    </citation>
    <scope>NUCLEOTIDE SEQUENCE [LARGE SCALE GENOMIC DNA]</scope>
    <source>
        <strain evidence="2 3">Pla111</strain>
    </source>
</reference>
<feature type="domain" description="Terminase large subunit GpA endonuclease" evidence="1">
    <location>
        <begin position="453"/>
        <end position="727"/>
    </location>
</feature>
<proteinExistence type="predicted"/>
<gene>
    <name evidence="2" type="ORF">Pla111_08000</name>
</gene>
<dbReference type="Gene3D" id="3.40.50.300">
    <property type="entry name" value="P-loop containing nucleotide triphosphate hydrolases"/>
    <property type="match status" value="1"/>
</dbReference>
<evidence type="ECO:0000259" key="1">
    <source>
        <dbReference type="Pfam" id="PF20454"/>
    </source>
</evidence>
<accession>A0A5C5W8G9</accession>
<organism evidence="2 3">
    <name type="scientific">Botrimarina hoheduenensis</name>
    <dbReference type="NCBI Taxonomy" id="2528000"/>
    <lineage>
        <taxon>Bacteria</taxon>
        <taxon>Pseudomonadati</taxon>
        <taxon>Planctomycetota</taxon>
        <taxon>Planctomycetia</taxon>
        <taxon>Pirellulales</taxon>
        <taxon>Lacipirellulaceae</taxon>
        <taxon>Botrimarina</taxon>
    </lineage>
</organism>
<dbReference type="InterPro" id="IPR027417">
    <property type="entry name" value="P-loop_NTPase"/>
</dbReference>
<dbReference type="Proteomes" id="UP000318995">
    <property type="component" value="Unassembled WGS sequence"/>
</dbReference>
<sequence length="750" mass="83463">MATDPRQLRPSELCRYLNSTPLGAVLSERQLHRHRTRAGLRVGNERQVDLLRYTAWLIQMRHEPKPEPAADPYQTLKERARARNATLSTAGRDIGELPAVADPARKAQAASNFQRFCEAYFPQTFHLAWSEDHLKVIRKIEQAVLEGGLFAMAMPRGSGKTSLCECACIWAVLNGHRAFVCLIGSDEGHAMDMLDSIKTELDANDLLLADYPEVVYPIQSLDGIANRCGGQLYRGQRTHIGWTAREIVLPTIPGSSASGAIIKVAGITGRIRGMKYKRADGKTVRPSLVVLDDPQTDESARSVTQCATREGVLAGAVLGLAGPGQKIAGVMPCTVIRPGDMADNLLDRDQHPEWNGERTKMVYAFPDDEKLWREYAELRAEELRAGRGLAAATQFYREHQAAMDEGAQVAWPERFNHDELSALQHAMNLKLQDEAAFFAEYQNEPLPLEAGDAEELSADQIAAKLNRYARGVVPLAAQRLTAFIDVQQNLLYYLVVAWEPNFTGYVLDYGAYPDQQRDYFTLRDARRTLTLAHGGGLEGAIYAGLTALADEILGKEWRREDGALLRIERCLVDANWGSSTEVVYQFCRQSAYASVVTPSHGRFVGASSQPFSEYRRKSGDLLGNNWRIPSANGRRAVRYVLYDTNFWKSFVYARLAVGMGDAGCLSLYGAKPATHRLLAEHLTAEHRVRTEGRGRTVDEWKLRPQRADNHWLDGLVGAAVAASLQGCALEGQPVMSAIRKRRRRRYRAIG</sequence>
<comment type="caution">
    <text evidence="2">The sequence shown here is derived from an EMBL/GenBank/DDBJ whole genome shotgun (WGS) entry which is preliminary data.</text>
</comment>
<dbReference type="AlphaFoldDB" id="A0A5C5W8G9"/>
<dbReference type="InterPro" id="IPR046454">
    <property type="entry name" value="GpA_endonuclease"/>
</dbReference>
<dbReference type="EMBL" id="SJPH01000002">
    <property type="protein sequence ID" value="TWT47188.1"/>
    <property type="molecule type" value="Genomic_DNA"/>
</dbReference>
<keyword evidence="3" id="KW-1185">Reference proteome</keyword>